<proteinExistence type="predicted"/>
<dbReference type="EMBL" id="SJPI01000004">
    <property type="protein sequence ID" value="TWT48001.1"/>
    <property type="molecule type" value="Genomic_DNA"/>
</dbReference>
<dbReference type="Proteomes" id="UP000316598">
    <property type="component" value="Unassembled WGS sequence"/>
</dbReference>
<organism evidence="1 2">
    <name type="scientific">Rubripirellula amarantea</name>
    <dbReference type="NCBI Taxonomy" id="2527999"/>
    <lineage>
        <taxon>Bacteria</taxon>
        <taxon>Pseudomonadati</taxon>
        <taxon>Planctomycetota</taxon>
        <taxon>Planctomycetia</taxon>
        <taxon>Pirellulales</taxon>
        <taxon>Pirellulaceae</taxon>
        <taxon>Rubripirellula</taxon>
    </lineage>
</organism>
<evidence type="ECO:0000313" key="2">
    <source>
        <dbReference type="Proteomes" id="UP000316598"/>
    </source>
</evidence>
<reference evidence="1 2" key="1">
    <citation type="submission" date="2019-02" db="EMBL/GenBank/DDBJ databases">
        <title>Deep-cultivation of Planctomycetes and their phenomic and genomic characterization uncovers novel biology.</title>
        <authorList>
            <person name="Wiegand S."/>
            <person name="Jogler M."/>
            <person name="Boedeker C."/>
            <person name="Pinto D."/>
            <person name="Vollmers J."/>
            <person name="Rivas-Marin E."/>
            <person name="Kohn T."/>
            <person name="Peeters S.H."/>
            <person name="Heuer A."/>
            <person name="Rast P."/>
            <person name="Oberbeckmann S."/>
            <person name="Bunk B."/>
            <person name="Jeske O."/>
            <person name="Meyerdierks A."/>
            <person name="Storesund J.E."/>
            <person name="Kallscheuer N."/>
            <person name="Luecker S."/>
            <person name="Lage O.M."/>
            <person name="Pohl T."/>
            <person name="Merkel B.J."/>
            <person name="Hornburger P."/>
            <person name="Mueller R.-W."/>
            <person name="Bruemmer F."/>
            <person name="Labrenz M."/>
            <person name="Spormann A.M."/>
            <person name="Op Den Camp H."/>
            <person name="Overmann J."/>
            <person name="Amann R."/>
            <person name="Jetten M.S.M."/>
            <person name="Mascher T."/>
            <person name="Medema M.H."/>
            <person name="Devos D.P."/>
            <person name="Kaster A.-K."/>
            <person name="Ovreas L."/>
            <person name="Rohde M."/>
            <person name="Galperin M.Y."/>
            <person name="Jogler C."/>
        </authorList>
    </citation>
    <scope>NUCLEOTIDE SEQUENCE [LARGE SCALE GENOMIC DNA]</scope>
    <source>
        <strain evidence="1 2">Pla22</strain>
    </source>
</reference>
<name>A0A5C5WD50_9BACT</name>
<gene>
    <name evidence="1" type="ORF">Pla22_50010</name>
</gene>
<dbReference type="AlphaFoldDB" id="A0A5C5WD50"/>
<sequence>MKDTFFMLPTVMKVKRTGIGTIIPAATNEATIGGGGATLFHSEDQIALRLIVSLQQFCAAKVLSQSPKLAGSMRSRY</sequence>
<protein>
    <submittedName>
        <fullName evidence="1">Uncharacterized protein</fullName>
    </submittedName>
</protein>
<evidence type="ECO:0000313" key="1">
    <source>
        <dbReference type="EMBL" id="TWT48001.1"/>
    </source>
</evidence>
<comment type="caution">
    <text evidence="1">The sequence shown here is derived from an EMBL/GenBank/DDBJ whole genome shotgun (WGS) entry which is preliminary data.</text>
</comment>
<accession>A0A5C5WD50</accession>
<keyword evidence="2" id="KW-1185">Reference proteome</keyword>